<sequence length="491" mass="53082">MRTKRTATIGAAALLASLLAPAAPALAAPGTCSNPPATLSVEEQRLGNTLPQDADPTLPQSRPFSAQMIDGGGFSSFTPAFSRALCRINGLHTARTLVEREGVRLWRQAVDRAQGRRVTGSLPAGDDRPLYWTRLKARAALRQWTPRFTLTDAQREALVTAFDRASRGMTSVRYPSGAKRVLVSGFDPYTLDGGTTGTAPGTVGNNIRHGNPSGATALALDGTRYRRPDGRIAVIHGYLLPVNYTEFAAGYLEDTVGPAMRTLDASVTISQAVDSQFWLEQWNGRYHGVSPGNDKSQPCPTLNGKPQLAVDNHGCNTQVVPRWGGPSTFNLNNPPQWTTTTLPIKQMIEANTGSTVPRPPGDEWPDQSVAFGVIWHTNYTEFPDCTSTTQVVRNSPVPTDYPPPTPPVPPDSGSCSYSGGGGNYLSNESAYRNTLLRDRLGRRIPAGHIHTPDMQHFDTPFAVSDSTFNAWRTSIVAQTRNLVHVVAATTR</sequence>
<reference evidence="3" key="1">
    <citation type="submission" date="2021-03" db="EMBL/GenBank/DDBJ databases">
        <authorList>
            <person name="Kanchanasin P."/>
            <person name="Saeng-In P."/>
            <person name="Phongsopitanun W."/>
            <person name="Yuki M."/>
            <person name="Kudo T."/>
            <person name="Ohkuma M."/>
            <person name="Tanasupawat S."/>
        </authorList>
    </citation>
    <scope>NUCLEOTIDE SEQUENCE</scope>
    <source>
        <strain evidence="3">GKU 128</strain>
    </source>
</reference>
<dbReference type="Gene3D" id="3.40.630.20">
    <property type="entry name" value="Peptidase C15, pyroglutamyl peptidase I-like"/>
    <property type="match status" value="1"/>
</dbReference>
<evidence type="ECO:0000313" key="4">
    <source>
        <dbReference type="Proteomes" id="UP000669179"/>
    </source>
</evidence>
<dbReference type="RefSeq" id="WP_208263913.1">
    <property type="nucleotide sequence ID" value="NZ_JAGEOJ010000040.1"/>
</dbReference>
<accession>A0A939PT01</accession>
<protein>
    <submittedName>
        <fullName evidence="3">Uncharacterized protein</fullName>
    </submittedName>
</protein>
<name>A0A939PT01_9ACTN</name>
<dbReference type="EMBL" id="JAGEOJ010000040">
    <property type="protein sequence ID" value="MBO2455699.1"/>
    <property type="molecule type" value="Genomic_DNA"/>
</dbReference>
<proteinExistence type="predicted"/>
<dbReference type="InterPro" id="IPR036440">
    <property type="entry name" value="Peptidase_C15-like_sf"/>
</dbReference>
<feature type="region of interest" description="Disordered" evidence="1">
    <location>
        <begin position="393"/>
        <end position="415"/>
    </location>
</feature>
<dbReference type="Proteomes" id="UP000669179">
    <property type="component" value="Unassembled WGS sequence"/>
</dbReference>
<evidence type="ECO:0000256" key="1">
    <source>
        <dbReference type="SAM" id="MobiDB-lite"/>
    </source>
</evidence>
<gene>
    <name evidence="3" type="ORF">J4573_52095</name>
</gene>
<dbReference type="SUPFAM" id="SSF53182">
    <property type="entry name" value="Pyrrolidone carboxyl peptidase (pyroglutamate aminopeptidase)"/>
    <property type="match status" value="1"/>
</dbReference>
<feature type="chain" id="PRO_5037528775" evidence="2">
    <location>
        <begin position="28"/>
        <end position="491"/>
    </location>
</feature>
<organism evidence="3 4">
    <name type="scientific">Actinomadura barringtoniae</name>
    <dbReference type="NCBI Taxonomy" id="1427535"/>
    <lineage>
        <taxon>Bacteria</taxon>
        <taxon>Bacillati</taxon>
        <taxon>Actinomycetota</taxon>
        <taxon>Actinomycetes</taxon>
        <taxon>Streptosporangiales</taxon>
        <taxon>Thermomonosporaceae</taxon>
        <taxon>Actinomadura</taxon>
    </lineage>
</organism>
<comment type="caution">
    <text evidence="3">The sequence shown here is derived from an EMBL/GenBank/DDBJ whole genome shotgun (WGS) entry which is preliminary data.</text>
</comment>
<evidence type="ECO:0000313" key="3">
    <source>
        <dbReference type="EMBL" id="MBO2455699.1"/>
    </source>
</evidence>
<keyword evidence="4" id="KW-1185">Reference proteome</keyword>
<dbReference type="AlphaFoldDB" id="A0A939PT01"/>
<keyword evidence="2" id="KW-0732">Signal</keyword>
<feature type="compositionally biased region" description="Pro residues" evidence="1">
    <location>
        <begin position="399"/>
        <end position="410"/>
    </location>
</feature>
<feature type="signal peptide" evidence="2">
    <location>
        <begin position="1"/>
        <end position="27"/>
    </location>
</feature>
<evidence type="ECO:0000256" key="2">
    <source>
        <dbReference type="SAM" id="SignalP"/>
    </source>
</evidence>